<dbReference type="AlphaFoldDB" id="A0A8J3Q4E2"/>
<protein>
    <submittedName>
        <fullName evidence="3">Uncharacterized protein</fullName>
    </submittedName>
</protein>
<name>A0A8J3Q4E2_9ACTN</name>
<keyword evidence="2" id="KW-0812">Transmembrane</keyword>
<sequence length="134" mass="14184">MIFARLPSFCGALIPVTCGAFDWVTGMGGIPWALGPELAGASGGVVAVHAAVMAASATTATRNRRRPGRLVFMLSPAKEIWPKDSSLTERHRQPQWPDGHNRPAYALTSTSSRIAGSSATNSVTVCSYHATKTM</sequence>
<evidence type="ECO:0000313" key="4">
    <source>
        <dbReference type="Proteomes" id="UP000612899"/>
    </source>
</evidence>
<reference evidence="3" key="1">
    <citation type="submission" date="2021-01" db="EMBL/GenBank/DDBJ databases">
        <title>Whole genome shotgun sequence of Rhizocola hellebori NBRC 109834.</title>
        <authorList>
            <person name="Komaki H."/>
            <person name="Tamura T."/>
        </authorList>
    </citation>
    <scope>NUCLEOTIDE SEQUENCE</scope>
    <source>
        <strain evidence="3">NBRC 109834</strain>
    </source>
</reference>
<dbReference type="Proteomes" id="UP000612899">
    <property type="component" value="Unassembled WGS sequence"/>
</dbReference>
<evidence type="ECO:0000256" key="1">
    <source>
        <dbReference type="SAM" id="MobiDB-lite"/>
    </source>
</evidence>
<gene>
    <name evidence="3" type="ORF">Rhe02_12960</name>
</gene>
<feature type="region of interest" description="Disordered" evidence="1">
    <location>
        <begin position="84"/>
        <end position="104"/>
    </location>
</feature>
<accession>A0A8J3Q4E2</accession>
<proteinExistence type="predicted"/>
<keyword evidence="4" id="KW-1185">Reference proteome</keyword>
<keyword evidence="2" id="KW-0472">Membrane</keyword>
<evidence type="ECO:0000256" key="2">
    <source>
        <dbReference type="SAM" id="Phobius"/>
    </source>
</evidence>
<keyword evidence="2" id="KW-1133">Transmembrane helix</keyword>
<evidence type="ECO:0000313" key="3">
    <source>
        <dbReference type="EMBL" id="GIH03229.1"/>
    </source>
</evidence>
<dbReference type="EMBL" id="BONY01000006">
    <property type="protein sequence ID" value="GIH03229.1"/>
    <property type="molecule type" value="Genomic_DNA"/>
</dbReference>
<organism evidence="3 4">
    <name type="scientific">Rhizocola hellebori</name>
    <dbReference type="NCBI Taxonomy" id="1392758"/>
    <lineage>
        <taxon>Bacteria</taxon>
        <taxon>Bacillati</taxon>
        <taxon>Actinomycetota</taxon>
        <taxon>Actinomycetes</taxon>
        <taxon>Micromonosporales</taxon>
        <taxon>Micromonosporaceae</taxon>
        <taxon>Rhizocola</taxon>
    </lineage>
</organism>
<feature type="transmembrane region" description="Helical" evidence="2">
    <location>
        <begin position="40"/>
        <end position="60"/>
    </location>
</feature>
<comment type="caution">
    <text evidence="3">The sequence shown here is derived from an EMBL/GenBank/DDBJ whole genome shotgun (WGS) entry which is preliminary data.</text>
</comment>
<feature type="transmembrane region" description="Helical" evidence="2">
    <location>
        <begin position="12"/>
        <end position="34"/>
    </location>
</feature>